<evidence type="ECO:0000256" key="14">
    <source>
        <dbReference type="ARBA" id="ARBA00033401"/>
    </source>
</evidence>
<keyword evidence="12" id="KW-0472">Membrane</keyword>
<evidence type="ECO:0000256" key="13">
    <source>
        <dbReference type="ARBA" id="ARBA00030360"/>
    </source>
</evidence>
<evidence type="ECO:0000256" key="5">
    <source>
        <dbReference type="ARBA" id="ARBA00016383"/>
    </source>
</evidence>
<dbReference type="PANTHER" id="PTHR12485">
    <property type="entry name" value="NADH-UBIQUINONE OXIDOREDUCTASE SUBUNIT B"/>
    <property type="match status" value="1"/>
</dbReference>
<evidence type="ECO:0000256" key="11">
    <source>
        <dbReference type="ARBA" id="ARBA00023128"/>
    </source>
</evidence>
<reference evidence="15 16" key="1">
    <citation type="journal article" date="2014" name="Nat. Genet.">
        <title>Genome and transcriptome of the porcine whipworm Trichuris suis.</title>
        <authorList>
            <person name="Jex A.R."/>
            <person name="Nejsum P."/>
            <person name="Schwarz E.M."/>
            <person name="Hu L."/>
            <person name="Young N.D."/>
            <person name="Hall R.S."/>
            <person name="Korhonen P.K."/>
            <person name="Liao S."/>
            <person name="Thamsborg S."/>
            <person name="Xia J."/>
            <person name="Xu P."/>
            <person name="Wang S."/>
            <person name="Scheerlinck J.P."/>
            <person name="Hofmann A."/>
            <person name="Sternberg P.W."/>
            <person name="Wang J."/>
            <person name="Gasser R.B."/>
        </authorList>
    </citation>
    <scope>NUCLEOTIDE SEQUENCE [LARGE SCALE GENOMIC DNA]</scope>
    <source>
        <strain evidence="15">DCEP-RM93M</strain>
    </source>
</reference>
<evidence type="ECO:0000256" key="2">
    <source>
        <dbReference type="ARBA" id="ARBA00004443"/>
    </source>
</evidence>
<evidence type="ECO:0000256" key="8">
    <source>
        <dbReference type="ARBA" id="ARBA00022792"/>
    </source>
</evidence>
<dbReference type="EMBL" id="KL363287">
    <property type="protein sequence ID" value="KFD48655.1"/>
    <property type="molecule type" value="Genomic_DNA"/>
</dbReference>
<dbReference type="AlphaFoldDB" id="A0A085LUK9"/>
<dbReference type="InterPro" id="IPR009947">
    <property type="entry name" value="NDUA7"/>
</dbReference>
<comment type="subcellular location">
    <subcellularLocation>
        <location evidence="2">Mitochondrion inner membrane</location>
        <topology evidence="2">Peripheral membrane protein</topology>
        <orientation evidence="2">Matrix side</orientation>
    </subcellularLocation>
</comment>
<evidence type="ECO:0000256" key="7">
    <source>
        <dbReference type="ARBA" id="ARBA00022660"/>
    </source>
</evidence>
<evidence type="ECO:0000256" key="6">
    <source>
        <dbReference type="ARBA" id="ARBA00022448"/>
    </source>
</evidence>
<evidence type="ECO:0000256" key="9">
    <source>
        <dbReference type="ARBA" id="ARBA00022982"/>
    </source>
</evidence>
<sequence>MAARRKMVDVSMRIQSSTIIRFIRDKLVRMKRFTQDGKFVRDGYQDCLRFPEEMSARSPTLPNLPGGVYHKISNNYYYERDARRAVQPPVVAYDATAKVALPGPCPPHLEAKATRFSSLAPLPGAGYRWKRNSVDELSQTKDDESLKYLERSVFYGINWSDEEDDEFGPTFLRALRTLLILSSGNGWIDRRTLTIRQQGVISRRKMVQSLTDGQKNITKDADKHIPLFELQNHKVTVEELKKKQREHFDTDFDE</sequence>
<dbReference type="GO" id="GO:0005743">
    <property type="term" value="C:mitochondrial inner membrane"/>
    <property type="evidence" value="ECO:0007669"/>
    <property type="project" value="UniProtKB-SubCell"/>
</dbReference>
<gene>
    <name evidence="15" type="ORF">M513_10439</name>
</gene>
<evidence type="ECO:0000313" key="15">
    <source>
        <dbReference type="EMBL" id="KFD48655.1"/>
    </source>
</evidence>
<protein>
    <recommendedName>
        <fullName evidence="5">NADH dehydrogenase [ubiquinone] 1 alpha subcomplex subunit 7</fullName>
    </recommendedName>
    <alternativeName>
        <fullName evidence="14">Complex I-B14.5a</fullName>
    </alternativeName>
    <alternativeName>
        <fullName evidence="13">NADH-ubiquinone oxidoreductase subunit B14.5a</fullName>
    </alternativeName>
</protein>
<comment type="subunit">
    <text evidence="4">Complex I is composed of 45 different subunits.</text>
</comment>
<dbReference type="GO" id="GO:0006120">
    <property type="term" value="P:mitochondrial electron transport, NADH to ubiquinone"/>
    <property type="evidence" value="ECO:0007669"/>
    <property type="project" value="TreeGrafter"/>
</dbReference>
<comment type="function">
    <text evidence="1">Accessory subunit of the mitochondrial membrane respiratory chain NADH dehydrogenase (Complex I), that is believed not to be involved in catalysis. Complex I functions in the transfer of electrons from NADH to the respiratory chain. The immediate electron acceptor for the enzyme is believed to be ubiquinone.</text>
</comment>
<evidence type="ECO:0000256" key="4">
    <source>
        <dbReference type="ARBA" id="ARBA00011533"/>
    </source>
</evidence>
<comment type="similarity">
    <text evidence="3">Belongs to the complex I NDUFA7 subunit family.</text>
</comment>
<evidence type="ECO:0000313" key="16">
    <source>
        <dbReference type="Proteomes" id="UP000030764"/>
    </source>
</evidence>
<evidence type="ECO:0000256" key="12">
    <source>
        <dbReference type="ARBA" id="ARBA00023136"/>
    </source>
</evidence>
<keyword evidence="9" id="KW-0249">Electron transport</keyword>
<proteinExistence type="inferred from homology"/>
<dbReference type="Proteomes" id="UP000030764">
    <property type="component" value="Unassembled WGS sequence"/>
</dbReference>
<keyword evidence="16" id="KW-1185">Reference proteome</keyword>
<evidence type="ECO:0000256" key="10">
    <source>
        <dbReference type="ARBA" id="ARBA00022990"/>
    </source>
</evidence>
<evidence type="ECO:0000256" key="1">
    <source>
        <dbReference type="ARBA" id="ARBA00003195"/>
    </source>
</evidence>
<evidence type="ECO:0000256" key="3">
    <source>
        <dbReference type="ARBA" id="ARBA00005482"/>
    </source>
</evidence>
<keyword evidence="7" id="KW-0679">Respiratory chain</keyword>
<accession>A0A085LUK9</accession>
<organism evidence="15 16">
    <name type="scientific">Trichuris suis</name>
    <name type="common">pig whipworm</name>
    <dbReference type="NCBI Taxonomy" id="68888"/>
    <lineage>
        <taxon>Eukaryota</taxon>
        <taxon>Metazoa</taxon>
        <taxon>Ecdysozoa</taxon>
        <taxon>Nematoda</taxon>
        <taxon>Enoplea</taxon>
        <taxon>Dorylaimia</taxon>
        <taxon>Trichinellida</taxon>
        <taxon>Trichuridae</taxon>
        <taxon>Trichuris</taxon>
    </lineage>
</organism>
<keyword evidence="11" id="KW-0496">Mitochondrion</keyword>
<keyword evidence="8" id="KW-0999">Mitochondrion inner membrane</keyword>
<name>A0A085LUK9_9BILA</name>
<dbReference type="PANTHER" id="PTHR12485:SF1">
    <property type="entry name" value="NADH DEHYDROGENASE [UBIQUINONE] 1 ALPHA SUBCOMPLEX SUBUNIT 7"/>
    <property type="match status" value="1"/>
</dbReference>
<keyword evidence="10" id="KW-0007">Acetylation</keyword>
<keyword evidence="6" id="KW-0813">Transport</keyword>
<dbReference type="Pfam" id="PF07347">
    <property type="entry name" value="CI-B14_5a"/>
    <property type="match status" value="1"/>
</dbReference>